<dbReference type="RefSeq" id="XP_013762699.1">
    <property type="nucleotide sequence ID" value="XM_013907245.1"/>
</dbReference>
<keyword evidence="6" id="KW-1185">Reference proteome</keyword>
<accession>A0A0L0DBH2</accession>
<dbReference type="Pfam" id="PF05648">
    <property type="entry name" value="PEX11"/>
    <property type="match status" value="1"/>
</dbReference>
<evidence type="ECO:0000256" key="1">
    <source>
        <dbReference type="ARBA" id="ARBA00022593"/>
    </source>
</evidence>
<dbReference type="eggNOG" id="KOG4186">
    <property type="taxonomic scope" value="Eukaryota"/>
</dbReference>
<dbReference type="InterPro" id="IPR008733">
    <property type="entry name" value="PEX11"/>
</dbReference>
<evidence type="ECO:0000256" key="4">
    <source>
        <dbReference type="ARBA" id="ARBA00046271"/>
    </source>
</evidence>
<evidence type="ECO:0000313" key="6">
    <source>
        <dbReference type="Proteomes" id="UP000054408"/>
    </source>
</evidence>
<evidence type="ECO:0000313" key="5">
    <source>
        <dbReference type="EMBL" id="KNC48643.1"/>
    </source>
</evidence>
<dbReference type="STRING" id="461836.A0A0L0DBH2"/>
<gene>
    <name evidence="5" type="ORF">AMSG_00420</name>
</gene>
<dbReference type="PANTHER" id="PTHR12652">
    <property type="entry name" value="PEROXISOMAL BIOGENESIS FACTOR 11"/>
    <property type="match status" value="1"/>
</dbReference>
<dbReference type="EMBL" id="GL349434">
    <property type="protein sequence ID" value="KNC48643.1"/>
    <property type="molecule type" value="Genomic_DNA"/>
</dbReference>
<dbReference type="Proteomes" id="UP000054408">
    <property type="component" value="Unassembled WGS sequence"/>
</dbReference>
<organism evidence="5 6">
    <name type="scientific">Thecamonas trahens ATCC 50062</name>
    <dbReference type="NCBI Taxonomy" id="461836"/>
    <lineage>
        <taxon>Eukaryota</taxon>
        <taxon>Apusozoa</taxon>
        <taxon>Apusomonadida</taxon>
        <taxon>Apusomonadidae</taxon>
        <taxon>Thecamonas</taxon>
    </lineage>
</organism>
<protein>
    <submittedName>
        <fullName evidence="5">Peroxin-11</fullName>
    </submittedName>
</protein>
<dbReference type="PANTHER" id="PTHR12652:SF50">
    <property type="entry name" value="PEROXIN 11"/>
    <property type="match status" value="1"/>
</dbReference>
<keyword evidence="3" id="KW-0576">Peroxisome</keyword>
<evidence type="ECO:0000256" key="2">
    <source>
        <dbReference type="ARBA" id="ARBA00023136"/>
    </source>
</evidence>
<keyword evidence="1" id="KW-0962">Peroxisome biogenesis</keyword>
<reference evidence="5 6" key="1">
    <citation type="submission" date="2010-05" db="EMBL/GenBank/DDBJ databases">
        <title>The Genome Sequence of Thecamonas trahens ATCC 50062.</title>
        <authorList>
            <consortium name="The Broad Institute Genome Sequencing Platform"/>
            <person name="Russ C."/>
            <person name="Cuomo C."/>
            <person name="Shea T."/>
            <person name="Young S.K."/>
            <person name="Zeng Q."/>
            <person name="Koehrsen M."/>
            <person name="Haas B."/>
            <person name="Borodovsky M."/>
            <person name="Guigo R."/>
            <person name="Alvarado L."/>
            <person name="Berlin A."/>
            <person name="Bochicchio J."/>
            <person name="Borenstein D."/>
            <person name="Chapman S."/>
            <person name="Chen Z."/>
            <person name="Freedman E."/>
            <person name="Gellesch M."/>
            <person name="Goldberg J."/>
            <person name="Griggs A."/>
            <person name="Gujja S."/>
            <person name="Heilman E."/>
            <person name="Heiman D."/>
            <person name="Hepburn T."/>
            <person name="Howarth C."/>
            <person name="Jen D."/>
            <person name="Larson L."/>
            <person name="Mehta T."/>
            <person name="Park D."/>
            <person name="Pearson M."/>
            <person name="Roberts A."/>
            <person name="Saif S."/>
            <person name="Shenoy N."/>
            <person name="Sisk P."/>
            <person name="Stolte C."/>
            <person name="Sykes S."/>
            <person name="Thomson T."/>
            <person name="Walk T."/>
            <person name="White J."/>
            <person name="Yandava C."/>
            <person name="Burger G."/>
            <person name="Gray M.W."/>
            <person name="Holland P.W.H."/>
            <person name="King N."/>
            <person name="Lang F.B.F."/>
            <person name="Roger A.J."/>
            <person name="Ruiz-Trillo I."/>
            <person name="Lander E."/>
            <person name="Nusbaum C."/>
        </authorList>
    </citation>
    <scope>NUCLEOTIDE SEQUENCE [LARGE SCALE GENOMIC DNA]</scope>
    <source>
        <strain evidence="5 6">ATCC 50062</strain>
    </source>
</reference>
<keyword evidence="2" id="KW-0472">Membrane</keyword>
<dbReference type="OrthoDB" id="411017at2759"/>
<dbReference type="GO" id="GO:0016559">
    <property type="term" value="P:peroxisome fission"/>
    <property type="evidence" value="ECO:0007669"/>
    <property type="project" value="InterPro"/>
</dbReference>
<comment type="subcellular location">
    <subcellularLocation>
        <location evidence="4">Peroxisome membrane</location>
    </subcellularLocation>
</comment>
<dbReference type="GeneID" id="25560229"/>
<sequence length="263" mass="27383">MAGTNTLFLLNGGSLLPKGAGLEAVLDVDKTVAFLGSLGGRDKLCRVVQYFAKWLATFAADGPVLGMTGAELGGLASALSMARKGFRLFKSLDMYKAVRDATDVADPVLRIAATLRALGYGVYLMYDNWVFLVKSGFAADPALKAKVARAYKFWTLGLVCSMIAGLYKLSAAVAAYNAATRAISVSNPDNAVLAAKATKAEAAIRKVGLGLAKDVCDAPIPLNALGWGGPLSPSLRFASFTGTLSSAIGFYLAWPADGGKAKS</sequence>
<evidence type="ECO:0000256" key="3">
    <source>
        <dbReference type="ARBA" id="ARBA00023140"/>
    </source>
</evidence>
<name>A0A0L0DBH2_THETB</name>
<dbReference type="AlphaFoldDB" id="A0A0L0DBH2"/>
<dbReference type="GO" id="GO:0005778">
    <property type="term" value="C:peroxisomal membrane"/>
    <property type="evidence" value="ECO:0007669"/>
    <property type="project" value="UniProtKB-SubCell"/>
</dbReference>
<proteinExistence type="predicted"/>
<dbReference type="OMA" id="CICIRLI"/>